<comment type="similarity">
    <text evidence="1">Belongs to the STIG1 family.</text>
</comment>
<keyword evidence="3" id="KW-0472">Membrane</keyword>
<gene>
    <name evidence="4" type="ORF">QYE76_021812</name>
</gene>
<keyword evidence="5" id="KW-1185">Reference proteome</keyword>
<comment type="caution">
    <text evidence="4">The sequence shown here is derived from an EMBL/GenBank/DDBJ whole genome shotgun (WGS) entry which is preliminary data.</text>
</comment>
<dbReference type="EMBL" id="JAUUTY010000006">
    <property type="protein sequence ID" value="KAK1616295.1"/>
    <property type="molecule type" value="Genomic_DNA"/>
</dbReference>
<dbReference type="Proteomes" id="UP001231189">
    <property type="component" value="Unassembled WGS sequence"/>
</dbReference>
<evidence type="ECO:0000256" key="1">
    <source>
        <dbReference type="ARBA" id="ARBA00006010"/>
    </source>
</evidence>
<evidence type="ECO:0000256" key="2">
    <source>
        <dbReference type="ARBA" id="ARBA00022729"/>
    </source>
</evidence>
<dbReference type="PANTHER" id="PTHR33227:SF6">
    <property type="entry name" value="PROTEIN GRIM REAPER"/>
    <property type="match status" value="1"/>
</dbReference>
<organism evidence="4 5">
    <name type="scientific">Lolium multiflorum</name>
    <name type="common">Italian ryegrass</name>
    <name type="synonym">Lolium perenne subsp. multiflorum</name>
    <dbReference type="NCBI Taxonomy" id="4521"/>
    <lineage>
        <taxon>Eukaryota</taxon>
        <taxon>Viridiplantae</taxon>
        <taxon>Streptophyta</taxon>
        <taxon>Embryophyta</taxon>
        <taxon>Tracheophyta</taxon>
        <taxon>Spermatophyta</taxon>
        <taxon>Magnoliopsida</taxon>
        <taxon>Liliopsida</taxon>
        <taxon>Poales</taxon>
        <taxon>Poaceae</taxon>
        <taxon>BOP clade</taxon>
        <taxon>Pooideae</taxon>
        <taxon>Poodae</taxon>
        <taxon>Poeae</taxon>
        <taxon>Poeae Chloroplast Group 2 (Poeae type)</taxon>
        <taxon>Loliodinae</taxon>
        <taxon>Loliinae</taxon>
        <taxon>Lolium</taxon>
    </lineage>
</organism>
<evidence type="ECO:0000313" key="5">
    <source>
        <dbReference type="Proteomes" id="UP001231189"/>
    </source>
</evidence>
<dbReference type="Pfam" id="PF04885">
    <property type="entry name" value="Stig1"/>
    <property type="match status" value="1"/>
</dbReference>
<feature type="transmembrane region" description="Helical" evidence="3">
    <location>
        <begin position="20"/>
        <end position="38"/>
    </location>
</feature>
<protein>
    <recommendedName>
        <fullName evidence="6">Stigma-specific Stig1 family protein</fullName>
    </recommendedName>
</protein>
<evidence type="ECO:0008006" key="6">
    <source>
        <dbReference type="Google" id="ProtNLM"/>
    </source>
</evidence>
<keyword evidence="3" id="KW-0812">Transmembrane</keyword>
<evidence type="ECO:0000313" key="4">
    <source>
        <dbReference type="EMBL" id="KAK1616295.1"/>
    </source>
</evidence>
<sequence>MAHGAAGPTSFLSRGWSSSVFLVVVLAVSAAACLRIAAAHAGRANPRPTEGGGRFLASVIVSRRMEGDACRAGGSGECGAAPGGRLKCCGGACTDVLASRSNCGGCGARCPFGQLCCGGRCVDVVYDGENCGACRRPARLLYRPWNVRR</sequence>
<keyword evidence="2" id="KW-0732">Signal</keyword>
<name>A0AAD8VT85_LOLMU</name>
<dbReference type="AlphaFoldDB" id="A0AAD8VT85"/>
<dbReference type="PANTHER" id="PTHR33227">
    <property type="entry name" value="STIGMA-SPECIFIC STIG1-LIKE PROTEIN 3"/>
    <property type="match status" value="1"/>
</dbReference>
<keyword evidence="3" id="KW-1133">Transmembrane helix</keyword>
<dbReference type="InterPro" id="IPR006969">
    <property type="entry name" value="Stig-like"/>
</dbReference>
<reference evidence="4" key="1">
    <citation type="submission" date="2023-07" db="EMBL/GenBank/DDBJ databases">
        <title>A chromosome-level genome assembly of Lolium multiflorum.</title>
        <authorList>
            <person name="Chen Y."/>
            <person name="Copetti D."/>
            <person name="Kolliker R."/>
            <person name="Studer B."/>
        </authorList>
    </citation>
    <scope>NUCLEOTIDE SEQUENCE</scope>
    <source>
        <strain evidence="4">02402/16</strain>
        <tissue evidence="4">Leaf</tissue>
    </source>
</reference>
<accession>A0AAD8VT85</accession>
<evidence type="ECO:0000256" key="3">
    <source>
        <dbReference type="SAM" id="Phobius"/>
    </source>
</evidence>
<proteinExistence type="inferred from homology"/>